<dbReference type="Gene3D" id="1.10.10.2840">
    <property type="entry name" value="PucR C-terminal helix-turn-helix domain"/>
    <property type="match status" value="1"/>
</dbReference>
<dbReference type="InterPro" id="IPR042070">
    <property type="entry name" value="PucR_C-HTH_sf"/>
</dbReference>
<evidence type="ECO:0000313" key="2">
    <source>
        <dbReference type="EMBL" id="ANZ45821.1"/>
    </source>
</evidence>
<evidence type="ECO:0000313" key="3">
    <source>
        <dbReference type="Proteomes" id="UP000093044"/>
    </source>
</evidence>
<sequence>MIPGAAFVRKGIMKIDRLSHCQLCEYREEDYDLHDDIKTYGDMLSVLGLLSESSRRDFTTRVLRDIDRRSDYKAIRDTFMEWCESPFSSSGSARRLRLHRNSLQYRLKKIRALTGKDPWKFKDAFDLWVAFSLKDMENLKS</sequence>
<dbReference type="EMBL" id="CP016757">
    <property type="protein sequence ID" value="ANZ45821.1"/>
    <property type="molecule type" value="Genomic_DNA"/>
</dbReference>
<accession>A0A1B2I768</accession>
<gene>
    <name evidence="2" type="ORF">BED41_12435</name>
</gene>
<dbReference type="InterPro" id="IPR025736">
    <property type="entry name" value="PucR_C-HTH_dom"/>
</dbReference>
<dbReference type="AlphaFoldDB" id="A0A1B2I768"/>
<name>A0A1B2I768_9BACT</name>
<dbReference type="PANTHER" id="PTHR33744">
    <property type="entry name" value="CARBOHYDRATE DIACID REGULATOR"/>
    <property type="match status" value="1"/>
</dbReference>
<proteinExistence type="predicted"/>
<organism evidence="2 3">
    <name type="scientific">Cloacibacillus porcorum</name>
    <dbReference type="NCBI Taxonomy" id="1197717"/>
    <lineage>
        <taxon>Bacteria</taxon>
        <taxon>Thermotogati</taxon>
        <taxon>Synergistota</taxon>
        <taxon>Synergistia</taxon>
        <taxon>Synergistales</taxon>
        <taxon>Synergistaceae</taxon>
        <taxon>Cloacibacillus</taxon>
    </lineage>
</organism>
<dbReference type="KEGG" id="cpor:BED41_12435"/>
<dbReference type="STRING" id="1197717.BED41_12435"/>
<keyword evidence="3" id="KW-1185">Reference proteome</keyword>
<dbReference type="Proteomes" id="UP000093044">
    <property type="component" value="Chromosome"/>
</dbReference>
<dbReference type="Pfam" id="PF13556">
    <property type="entry name" value="HTH_30"/>
    <property type="match status" value="1"/>
</dbReference>
<protein>
    <recommendedName>
        <fullName evidence="1">PucR C-terminal helix-turn-helix domain-containing protein</fullName>
    </recommendedName>
</protein>
<evidence type="ECO:0000259" key="1">
    <source>
        <dbReference type="Pfam" id="PF13556"/>
    </source>
</evidence>
<dbReference type="InterPro" id="IPR051448">
    <property type="entry name" value="CdaR-like_regulators"/>
</dbReference>
<reference evidence="2" key="1">
    <citation type="submission" date="2016-08" db="EMBL/GenBank/DDBJ databases">
        <title>Complete genome of Cloacibacillus porcorum.</title>
        <authorList>
            <person name="Looft T."/>
            <person name="Bayles D.O."/>
            <person name="Alt D.P."/>
        </authorList>
    </citation>
    <scope>NUCLEOTIDE SEQUENCE [LARGE SCALE GENOMIC DNA]</scope>
    <source>
        <strain evidence="2">CL-84</strain>
    </source>
</reference>
<feature type="domain" description="PucR C-terminal helix-turn-helix" evidence="1">
    <location>
        <begin position="77"/>
        <end position="131"/>
    </location>
</feature>